<dbReference type="Proteomes" id="UP000237752">
    <property type="component" value="Unassembled WGS sequence"/>
</dbReference>
<dbReference type="Gene3D" id="3.40.50.10320">
    <property type="entry name" value="LmbE-like"/>
    <property type="match status" value="1"/>
</dbReference>
<dbReference type="GO" id="GO:0035595">
    <property type="term" value="F:N-acetylglucosaminylinositol deacetylase activity"/>
    <property type="evidence" value="ECO:0007669"/>
    <property type="project" value="UniProtKB-EC"/>
</dbReference>
<evidence type="ECO:0000313" key="6">
    <source>
        <dbReference type="EMBL" id="PRZ42998.1"/>
    </source>
</evidence>
<protein>
    <recommendedName>
        <fullName evidence="4">N-acetyl-1-D-myo-inositol-2-amino-2-deoxy-alpha-D-glucopyranoside deacetylase</fullName>
        <ecNumber evidence="4">3.5.1.103</ecNumber>
    </recommendedName>
</protein>
<dbReference type="InterPro" id="IPR017810">
    <property type="entry name" value="Mycothiol_biosynthesis_MshB"/>
</dbReference>
<evidence type="ECO:0000256" key="4">
    <source>
        <dbReference type="NCBIfam" id="TIGR03445"/>
    </source>
</evidence>
<dbReference type="PANTHER" id="PTHR12993:SF26">
    <property type="entry name" value="1D-MYO-INOSITOL 2-ACETAMIDO-2-DEOXY-ALPHA-D-GLUCOPYRANOSIDE DEACETYLASE"/>
    <property type="match status" value="1"/>
</dbReference>
<evidence type="ECO:0000256" key="3">
    <source>
        <dbReference type="ARBA" id="ARBA00022833"/>
    </source>
</evidence>
<dbReference type="InterPro" id="IPR024078">
    <property type="entry name" value="LmbE-like_dom_sf"/>
</dbReference>
<evidence type="ECO:0000256" key="1">
    <source>
        <dbReference type="ARBA" id="ARBA00022723"/>
    </source>
</evidence>
<reference evidence="6 7" key="1">
    <citation type="submission" date="2018-03" db="EMBL/GenBank/DDBJ databases">
        <title>Genomic Encyclopedia of Archaeal and Bacterial Type Strains, Phase II (KMG-II): from individual species to whole genera.</title>
        <authorList>
            <person name="Goeker M."/>
        </authorList>
    </citation>
    <scope>NUCLEOTIDE SEQUENCE [LARGE SCALE GENOMIC DNA]</scope>
    <source>
        <strain evidence="6 7">DSM 100065</strain>
    </source>
</reference>
<keyword evidence="3" id="KW-0862">Zinc</keyword>
<dbReference type="PANTHER" id="PTHR12993">
    <property type="entry name" value="N-ACETYLGLUCOSAMINYL-PHOSPHATIDYLINOSITOL DE-N-ACETYLASE-RELATED"/>
    <property type="match status" value="1"/>
</dbReference>
<gene>
    <name evidence="6" type="ORF">CLV47_10352</name>
</gene>
<keyword evidence="2" id="KW-0378">Hydrolase</keyword>
<dbReference type="NCBIfam" id="TIGR03445">
    <property type="entry name" value="mycothiol_MshB"/>
    <property type="match status" value="1"/>
</dbReference>
<dbReference type="SUPFAM" id="SSF102588">
    <property type="entry name" value="LmbE-like"/>
    <property type="match status" value="1"/>
</dbReference>
<dbReference type="AlphaFoldDB" id="A0A2T1A3W5"/>
<dbReference type="GO" id="GO:0010125">
    <property type="term" value="P:mycothiol biosynthetic process"/>
    <property type="evidence" value="ECO:0007669"/>
    <property type="project" value="UniProtKB-UniRule"/>
</dbReference>
<evidence type="ECO:0000313" key="7">
    <source>
        <dbReference type="Proteomes" id="UP000237752"/>
    </source>
</evidence>
<evidence type="ECO:0000256" key="5">
    <source>
        <dbReference type="SAM" id="MobiDB-lite"/>
    </source>
</evidence>
<keyword evidence="1" id="KW-0479">Metal-binding</keyword>
<organism evidence="6 7">
    <name type="scientific">Antricoccus suffuscus</name>
    <dbReference type="NCBI Taxonomy" id="1629062"/>
    <lineage>
        <taxon>Bacteria</taxon>
        <taxon>Bacillati</taxon>
        <taxon>Actinomycetota</taxon>
        <taxon>Actinomycetes</taxon>
        <taxon>Geodermatophilales</taxon>
        <taxon>Antricoccaceae</taxon>
        <taxon>Antricoccus</taxon>
    </lineage>
</organism>
<feature type="region of interest" description="Disordered" evidence="5">
    <location>
        <begin position="1"/>
        <end position="22"/>
    </location>
</feature>
<proteinExistence type="predicted"/>
<dbReference type="EMBL" id="PVUE01000003">
    <property type="protein sequence ID" value="PRZ42998.1"/>
    <property type="molecule type" value="Genomic_DNA"/>
</dbReference>
<keyword evidence="7" id="KW-1185">Reference proteome</keyword>
<evidence type="ECO:0000256" key="2">
    <source>
        <dbReference type="ARBA" id="ARBA00022801"/>
    </source>
</evidence>
<sequence length="319" mass="35212">MTDYRDGVSNANTPHEPAPTPDRRLMLVHAHPDDESSSTGGTMARYVAEGAAVTLVTCTLGELGEVVLPELEHLHADRDNALAPRRLEELTKAMAELGVTDFVRLGGDGRWRDSGMAYDENHGVIPVPDPHDDSFWNADLLEAANELVSLIRDRRPQVLITYDQNGHYGHPDHIKAHQVATYAISLAAIPSYRRDLGPAWQVDRTLWIAMSAGVIRTMIKQARDAGESNEFFDSFDLESDEPPLMSVDDSDIAVRVDGYPYAAHRFGALRAHATQIRADEFFFKFQDAPPGPVWGECFRYAGGVPFDGPADDIFAGLQT</sequence>
<name>A0A2T1A3W5_9ACTN</name>
<dbReference type="EC" id="3.5.1.103" evidence="4"/>
<accession>A0A2T1A3W5</accession>
<dbReference type="InterPro" id="IPR003737">
    <property type="entry name" value="GlcNAc_PI_deacetylase-related"/>
</dbReference>
<dbReference type="GO" id="GO:0046872">
    <property type="term" value="F:metal ion binding"/>
    <property type="evidence" value="ECO:0007669"/>
    <property type="project" value="UniProtKB-KW"/>
</dbReference>
<dbReference type="Pfam" id="PF02585">
    <property type="entry name" value="PIG-L"/>
    <property type="match status" value="1"/>
</dbReference>
<comment type="caution">
    <text evidence="6">The sequence shown here is derived from an EMBL/GenBank/DDBJ whole genome shotgun (WGS) entry which is preliminary data.</text>
</comment>